<evidence type="ECO:0000256" key="13">
    <source>
        <dbReference type="ARBA" id="ARBA00043671"/>
    </source>
</evidence>
<dbReference type="OrthoDB" id="6509975at2759"/>
<keyword evidence="16" id="KW-1015">Disulfide bond</keyword>
<accession>A0A6P7FWI8</accession>
<dbReference type="PANTHER" id="PTHR20963">
    <property type="entry name" value="MULTIPLE INOSITOL POLYPHOSPHATE PHOSPHATASE-RELATED"/>
    <property type="match status" value="1"/>
</dbReference>
<evidence type="ECO:0000313" key="18">
    <source>
        <dbReference type="RefSeq" id="XP_028139172.1"/>
    </source>
</evidence>
<evidence type="ECO:0000256" key="17">
    <source>
        <dbReference type="SAM" id="SignalP"/>
    </source>
</evidence>
<dbReference type="PANTHER" id="PTHR20963:SF51">
    <property type="entry name" value="MULTIPLE INOSITOL POLYPHOSPHATE PHOSPHATASE 1"/>
    <property type="match status" value="1"/>
</dbReference>
<evidence type="ECO:0000256" key="14">
    <source>
        <dbReference type="ARBA" id="ARBA00043691"/>
    </source>
</evidence>
<comment type="catalytic activity">
    <reaction evidence="14">
        <text>1D-myo-inositol hexakisphosphate + H2O = 1D-myo-inositol 1,2,4,5,6-pentakisphosphate + phosphate</text>
        <dbReference type="Rhea" id="RHEA:16989"/>
        <dbReference type="ChEBI" id="CHEBI:15377"/>
        <dbReference type="ChEBI" id="CHEBI:43474"/>
        <dbReference type="ChEBI" id="CHEBI:57798"/>
        <dbReference type="ChEBI" id="CHEBI:58130"/>
        <dbReference type="EC" id="3.1.3.62"/>
    </reaction>
    <physiologicalReaction direction="left-to-right" evidence="14">
        <dbReference type="Rhea" id="RHEA:16990"/>
    </physiologicalReaction>
</comment>
<dbReference type="InterPro" id="IPR016274">
    <property type="entry name" value="Histidine_acid_Pase_euk"/>
</dbReference>
<dbReference type="RefSeq" id="XP_028139172.1">
    <property type="nucleotide sequence ID" value="XM_028283371.1"/>
</dbReference>
<organism evidence="18">
    <name type="scientific">Diabrotica virgifera virgifera</name>
    <name type="common">western corn rootworm</name>
    <dbReference type="NCBI Taxonomy" id="50390"/>
    <lineage>
        <taxon>Eukaryota</taxon>
        <taxon>Metazoa</taxon>
        <taxon>Ecdysozoa</taxon>
        <taxon>Arthropoda</taxon>
        <taxon>Hexapoda</taxon>
        <taxon>Insecta</taxon>
        <taxon>Pterygota</taxon>
        <taxon>Neoptera</taxon>
        <taxon>Endopterygota</taxon>
        <taxon>Coleoptera</taxon>
        <taxon>Polyphaga</taxon>
        <taxon>Cucujiformia</taxon>
        <taxon>Chrysomeloidea</taxon>
        <taxon>Chrysomelidae</taxon>
        <taxon>Galerucinae</taxon>
        <taxon>Diabroticina</taxon>
        <taxon>Diabroticites</taxon>
        <taxon>Diabrotica</taxon>
    </lineage>
</organism>
<dbReference type="FunFam" id="3.40.50.1240:FF:000014">
    <property type="entry name" value="Multiple inositol polyphosphate phosphatase 1"/>
    <property type="match status" value="1"/>
</dbReference>
<dbReference type="InterPro" id="IPR000560">
    <property type="entry name" value="His_Pase_clade-2"/>
</dbReference>
<comment type="similarity">
    <text evidence="2">Belongs to the histidine acid phosphatase family. MINPP1 subfamily.</text>
</comment>
<comment type="catalytic activity">
    <reaction evidence="15">
        <text>(2R)-2,3-bisphosphoglycerate + H2O = (2R)-2-phosphoglycerate + phosphate</text>
        <dbReference type="Rhea" id="RHEA:27381"/>
        <dbReference type="ChEBI" id="CHEBI:15377"/>
        <dbReference type="ChEBI" id="CHEBI:43474"/>
        <dbReference type="ChEBI" id="CHEBI:58248"/>
        <dbReference type="ChEBI" id="CHEBI:58289"/>
        <dbReference type="EC" id="3.1.3.80"/>
    </reaction>
    <physiologicalReaction direction="left-to-right" evidence="15">
        <dbReference type="Rhea" id="RHEA:27382"/>
    </physiologicalReaction>
</comment>
<evidence type="ECO:0000256" key="12">
    <source>
        <dbReference type="ARBA" id="ARBA00043668"/>
    </source>
</evidence>
<keyword evidence="9" id="KW-0472">Membrane</keyword>
<dbReference type="GO" id="GO:0052745">
    <property type="term" value="F:inositol phosphate phosphatase activity"/>
    <property type="evidence" value="ECO:0007669"/>
    <property type="project" value="TreeGrafter"/>
</dbReference>
<gene>
    <name evidence="18" type="primary">LOC114333482</name>
</gene>
<dbReference type="GO" id="GO:0003993">
    <property type="term" value="F:acid phosphatase activity"/>
    <property type="evidence" value="ECO:0007669"/>
    <property type="project" value="TreeGrafter"/>
</dbReference>
<dbReference type="InterPro" id="IPR029033">
    <property type="entry name" value="His_PPase_superfam"/>
</dbReference>
<sequence length="442" mass="52008">MRAVMYHSVLLLICFLVSFSIECTNYGYPFENHLAQMTPYRIVSNKSFDRIEYRGCTPKKIWMMVRHGTRNPKYSVIEQMLARLPEIRKLLVESTSLPNDHVKNRDLDLLRKWKLTLDVDDKNKLTHEGEEEMLVLAERMQSRFPELFDEVYSNTSYKFKYTHSQRTLRSAYFFAAGLFGKATAKDVWFPAPLRKDPILRFYKLCDKWNVEVKKNPAALREVTIFENGPEMAKLVKEVNKNLALEDNEVNKDDVLLMYQMCAFETAWNKKRKSPWCALFTGENLKVLEYLRDLKYYWQDGYGHELSYKQACPAFRDMSNFLQTKTRFPRVNVYFTHSGTLLKMIAHVGLYKDEEHLTAKNYDTARDRKWRTGLLDTFGTNLAFVAFECGRDTKILTMHQENIVRLPACPNTDLCSLKTFRDHYFQSLSKCDFGEMCHLKSKL</sequence>
<dbReference type="FunCoup" id="A0A6P7FWI8">
    <property type="interactions" value="448"/>
</dbReference>
<keyword evidence="6" id="KW-1003">Cell membrane</keyword>
<dbReference type="CDD" id="cd07061">
    <property type="entry name" value="HP_HAP_like"/>
    <property type="match status" value="1"/>
</dbReference>
<comment type="catalytic activity">
    <reaction evidence="12">
        <text>1D-myo-inositol 1,2,5,6-tetrakisphosphate + H2O = 1D-myo-inositol 1,2,6-trisphosphate + phosphate</text>
        <dbReference type="Rhea" id="RHEA:77119"/>
        <dbReference type="ChEBI" id="CHEBI:15377"/>
        <dbReference type="ChEBI" id="CHEBI:43474"/>
        <dbReference type="ChEBI" id="CHEBI:195535"/>
        <dbReference type="ChEBI" id="CHEBI:195537"/>
        <dbReference type="EC" id="3.1.3.62"/>
    </reaction>
    <physiologicalReaction direction="left-to-right" evidence="12">
        <dbReference type="Rhea" id="RHEA:77120"/>
    </physiologicalReaction>
</comment>
<comment type="catalytic activity">
    <reaction evidence="13">
        <text>1D-myo-inositol 1,2,4,5,6-pentakisphosphate + H2O = 1D-myo-inositol 1,2,5,6-tetrakisphosphate + phosphate</text>
        <dbReference type="Rhea" id="RHEA:77115"/>
        <dbReference type="ChEBI" id="CHEBI:15377"/>
        <dbReference type="ChEBI" id="CHEBI:43474"/>
        <dbReference type="ChEBI" id="CHEBI:57798"/>
        <dbReference type="ChEBI" id="CHEBI:195535"/>
        <dbReference type="EC" id="3.1.3.62"/>
    </reaction>
    <physiologicalReaction direction="left-to-right" evidence="13">
        <dbReference type="Rhea" id="RHEA:77116"/>
    </physiologicalReaction>
</comment>
<reference evidence="18" key="1">
    <citation type="submission" date="2025-08" db="UniProtKB">
        <authorList>
            <consortium name="RefSeq"/>
        </authorList>
    </citation>
    <scope>IDENTIFICATION</scope>
</reference>
<feature type="chain" id="PRO_5027580598" description="Multiple inositol polyphosphate phosphatase 1" evidence="17">
    <location>
        <begin position="21"/>
        <end position="442"/>
    </location>
</feature>
<evidence type="ECO:0000256" key="4">
    <source>
        <dbReference type="ARBA" id="ARBA00013040"/>
    </source>
</evidence>
<proteinExistence type="inferred from homology"/>
<evidence type="ECO:0000256" key="6">
    <source>
        <dbReference type="ARBA" id="ARBA00022475"/>
    </source>
</evidence>
<dbReference type="Pfam" id="PF00328">
    <property type="entry name" value="His_Phos_2"/>
    <property type="match status" value="1"/>
</dbReference>
<evidence type="ECO:0000256" key="7">
    <source>
        <dbReference type="ARBA" id="ARBA00022729"/>
    </source>
</evidence>
<dbReference type="AlphaFoldDB" id="A0A6P7FWI8"/>
<dbReference type="EC" id="3.1.3.62" evidence="4"/>
<evidence type="ECO:0000256" key="1">
    <source>
        <dbReference type="ARBA" id="ARBA00004236"/>
    </source>
</evidence>
<dbReference type="GO" id="GO:0005886">
    <property type="term" value="C:plasma membrane"/>
    <property type="evidence" value="ECO:0007669"/>
    <property type="project" value="UniProtKB-SubCell"/>
</dbReference>
<feature type="disulfide bond" evidence="16">
    <location>
        <begin position="261"/>
        <end position="276"/>
    </location>
</feature>
<dbReference type="PIRSF" id="PIRSF000894">
    <property type="entry name" value="Acid_phosphatase"/>
    <property type="match status" value="1"/>
</dbReference>
<name>A0A6P7FWI8_DIAVI</name>
<evidence type="ECO:0000256" key="9">
    <source>
        <dbReference type="ARBA" id="ARBA00023136"/>
    </source>
</evidence>
<dbReference type="EC" id="3.1.3.80" evidence="3"/>
<dbReference type="SUPFAM" id="SSF53254">
    <property type="entry name" value="Phosphoglycerate mutase-like"/>
    <property type="match status" value="1"/>
</dbReference>
<feature type="disulfide bond" evidence="16">
    <location>
        <begin position="408"/>
        <end position="414"/>
    </location>
</feature>
<evidence type="ECO:0000256" key="3">
    <source>
        <dbReference type="ARBA" id="ARBA00012976"/>
    </source>
</evidence>
<feature type="disulfide bond" evidence="16">
    <location>
        <begin position="56"/>
        <end position="388"/>
    </location>
</feature>
<evidence type="ECO:0000256" key="10">
    <source>
        <dbReference type="ARBA" id="ARBA00023180"/>
    </source>
</evidence>
<keyword evidence="8" id="KW-0378">Hydrolase</keyword>
<keyword evidence="10" id="KW-0325">Glycoprotein</keyword>
<keyword evidence="7 17" id="KW-0732">Signal</keyword>
<evidence type="ECO:0000256" key="8">
    <source>
        <dbReference type="ARBA" id="ARBA00022801"/>
    </source>
</evidence>
<evidence type="ECO:0000256" key="16">
    <source>
        <dbReference type="PIRSR" id="PIRSR000894-2"/>
    </source>
</evidence>
<dbReference type="InParanoid" id="A0A6P7FWI8"/>
<dbReference type="Gene3D" id="3.40.50.1240">
    <property type="entry name" value="Phosphoglycerate mutase-like"/>
    <property type="match status" value="1"/>
</dbReference>
<evidence type="ECO:0000256" key="5">
    <source>
        <dbReference type="ARBA" id="ARBA00018097"/>
    </source>
</evidence>
<feature type="signal peptide" evidence="17">
    <location>
        <begin position="1"/>
        <end position="20"/>
    </location>
</feature>
<comment type="subcellular location">
    <subcellularLocation>
        <location evidence="1">Cell membrane</location>
    </subcellularLocation>
</comment>
<evidence type="ECO:0000256" key="15">
    <source>
        <dbReference type="ARBA" id="ARBA00043832"/>
    </source>
</evidence>
<dbReference type="GO" id="GO:0034417">
    <property type="term" value="F:bisphosphoglycerate 3-phosphatase activity"/>
    <property type="evidence" value="ECO:0007669"/>
    <property type="project" value="UniProtKB-EC"/>
</dbReference>
<evidence type="ECO:0000256" key="11">
    <source>
        <dbReference type="ARBA" id="ARBA00031642"/>
    </source>
</evidence>
<evidence type="ECO:0000256" key="2">
    <source>
        <dbReference type="ARBA" id="ARBA00008422"/>
    </source>
</evidence>
<protein>
    <recommendedName>
        <fullName evidence="5">Multiple inositol polyphosphate phosphatase 1</fullName>
        <ecNumber evidence="4">3.1.3.62</ecNumber>
        <ecNumber evidence="3">3.1.3.80</ecNumber>
    </recommendedName>
    <alternativeName>
        <fullName evidence="11">2,3-bisphosphoglycerate 3-phosphatase</fullName>
    </alternativeName>
</protein>